<dbReference type="Proteomes" id="UP000231896">
    <property type="component" value="Chromosome"/>
</dbReference>
<dbReference type="AlphaFoldDB" id="A0A2K8NWQ9"/>
<dbReference type="GO" id="GO:0016829">
    <property type="term" value="F:lyase activity"/>
    <property type="evidence" value="ECO:0007669"/>
    <property type="project" value="UniProtKB-KW"/>
</dbReference>
<evidence type="ECO:0000256" key="2">
    <source>
        <dbReference type="ARBA" id="ARBA00006906"/>
    </source>
</evidence>
<dbReference type="PANTHER" id="PTHR30246">
    <property type="entry name" value="2-KETO-3-DEOXY-6-PHOSPHOGLUCONATE ALDOLASE"/>
    <property type="match status" value="1"/>
</dbReference>
<dbReference type="PANTHER" id="PTHR30246:SF1">
    <property type="entry name" value="2-DEHYDRO-3-DEOXY-6-PHOSPHOGALACTONATE ALDOLASE-RELATED"/>
    <property type="match status" value="1"/>
</dbReference>
<dbReference type="OrthoDB" id="9802667at2"/>
<keyword evidence="7" id="KW-1185">Reference proteome</keyword>
<dbReference type="NCBIfam" id="TIGR01182">
    <property type="entry name" value="eda"/>
    <property type="match status" value="1"/>
</dbReference>
<evidence type="ECO:0000256" key="4">
    <source>
        <dbReference type="ARBA" id="ARBA00023239"/>
    </source>
</evidence>
<dbReference type="SUPFAM" id="SSF51569">
    <property type="entry name" value="Aldolase"/>
    <property type="match status" value="1"/>
</dbReference>
<evidence type="ECO:0000256" key="5">
    <source>
        <dbReference type="ARBA" id="ARBA00023277"/>
    </source>
</evidence>
<dbReference type="KEGG" id="eml:EMELA_v1c00460"/>
<proteinExistence type="inferred from homology"/>
<reference evidence="6 7" key="1">
    <citation type="submission" date="2017-11" db="EMBL/GenBank/DDBJ databases">
        <title>Genome sequence of Entomoplasma melaleucae M1 (ATCC 49191).</title>
        <authorList>
            <person name="Lo W.-S."/>
            <person name="Gasparich G.E."/>
            <person name="Kuo C.-H."/>
        </authorList>
    </citation>
    <scope>NUCLEOTIDE SEQUENCE [LARGE SCALE GENOMIC DNA]</scope>
    <source>
        <strain evidence="6 7">M1</strain>
    </source>
</reference>
<sequence length="208" mass="23063">MTTTKKHLEELKKEKLSAIIRTDDYDHAYKIIKACNEAAIKFIEITLTVPNAYKLIEQTSKDFPNLSIGAGTVLTIEQAQKSLEAGAKYFVSPVCLPELVKWSKEKGILCMAGAITPTEMFTLWEAGAELIKFFPANSMPKDYIKLVKNPHTEFQFIATGGINYNNCLDYIEAGCIAVGVSADLGSAPITKTYEEILEVAKKYKAKLK</sequence>
<name>A0A2K8NWQ9_9MOLU</name>
<dbReference type="CDD" id="cd00452">
    <property type="entry name" value="KDPG_aldolase"/>
    <property type="match status" value="1"/>
</dbReference>
<evidence type="ECO:0000256" key="1">
    <source>
        <dbReference type="ARBA" id="ARBA00004761"/>
    </source>
</evidence>
<gene>
    <name evidence="6" type="primary">eda</name>
    <name evidence="6" type="ORF">EMELA_v1c00460</name>
</gene>
<dbReference type="InterPro" id="IPR013785">
    <property type="entry name" value="Aldolase_TIM"/>
</dbReference>
<dbReference type="EMBL" id="CP024964">
    <property type="protein sequence ID" value="ATZ17638.1"/>
    <property type="molecule type" value="Genomic_DNA"/>
</dbReference>
<keyword evidence="4" id="KW-0456">Lyase</keyword>
<evidence type="ECO:0000313" key="6">
    <source>
        <dbReference type="EMBL" id="ATZ17638.1"/>
    </source>
</evidence>
<keyword evidence="5" id="KW-0119">Carbohydrate metabolism</keyword>
<comment type="pathway">
    <text evidence="1">Carbohydrate acid metabolism.</text>
</comment>
<evidence type="ECO:0000313" key="7">
    <source>
        <dbReference type="Proteomes" id="UP000231896"/>
    </source>
</evidence>
<accession>A0A2K8NWQ9</accession>
<comment type="subunit">
    <text evidence="3">Homotrimer.</text>
</comment>
<organism evidence="6 7">
    <name type="scientific">Mesoplasma melaleucae</name>
    <dbReference type="NCBI Taxonomy" id="81459"/>
    <lineage>
        <taxon>Bacteria</taxon>
        <taxon>Bacillati</taxon>
        <taxon>Mycoplasmatota</taxon>
        <taxon>Mollicutes</taxon>
        <taxon>Entomoplasmatales</taxon>
        <taxon>Entomoplasmataceae</taxon>
        <taxon>Mesoplasma</taxon>
    </lineage>
</organism>
<dbReference type="InterPro" id="IPR000887">
    <property type="entry name" value="Aldlse_KDPG_KHG"/>
</dbReference>
<comment type="similarity">
    <text evidence="2">Belongs to the KHG/KDPG aldolase family.</text>
</comment>
<dbReference type="Pfam" id="PF01081">
    <property type="entry name" value="Aldolase"/>
    <property type="match status" value="1"/>
</dbReference>
<dbReference type="RefSeq" id="WP_028123946.1">
    <property type="nucleotide sequence ID" value="NZ_CP024964.1"/>
</dbReference>
<dbReference type="Gene3D" id="3.20.20.70">
    <property type="entry name" value="Aldolase class I"/>
    <property type="match status" value="1"/>
</dbReference>
<evidence type="ECO:0000256" key="3">
    <source>
        <dbReference type="ARBA" id="ARBA00011233"/>
    </source>
</evidence>
<protein>
    <submittedName>
        <fullName evidence="6">2-dehydro-3-deoxy-phosphogluconate aldolase</fullName>
    </submittedName>
</protein>
<dbReference type="STRING" id="1408435.GCA_000685885_00194"/>